<keyword evidence="1" id="KW-0472">Membrane</keyword>
<feature type="transmembrane region" description="Helical" evidence="1">
    <location>
        <begin position="12"/>
        <end position="32"/>
    </location>
</feature>
<comment type="caution">
    <text evidence="2">The sequence shown here is derived from an EMBL/GenBank/DDBJ whole genome shotgun (WGS) entry which is preliminary data.</text>
</comment>
<reference evidence="2" key="1">
    <citation type="submission" date="2010-08" db="EMBL/GenBank/DDBJ databases">
        <authorList>
            <person name="Muzny D."/>
            <person name="Qin X."/>
            <person name="Buhay C."/>
            <person name="Dugan-Rocha S."/>
            <person name="Ding Y."/>
            <person name="Chen G."/>
            <person name="Hawes A."/>
            <person name="Holder M."/>
            <person name="Jhangiani S."/>
            <person name="Johnson A."/>
            <person name="Khan Z."/>
            <person name="Li Z."/>
            <person name="Liu W."/>
            <person name="Liu X."/>
            <person name="Perez L."/>
            <person name="Shen H."/>
            <person name="Wang Q."/>
            <person name="Watt J."/>
            <person name="Xi L."/>
            <person name="Xin Y."/>
            <person name="Zhou J."/>
            <person name="Deng J."/>
            <person name="Jiang H."/>
            <person name="Liu Y."/>
            <person name="Qu J."/>
            <person name="Song X.-Z."/>
            <person name="Zhang L."/>
            <person name="Villasana D."/>
            <person name="Johnson A."/>
            <person name="Liu J."/>
            <person name="Liyanage D."/>
            <person name="Lorensuhewa L."/>
            <person name="Robinson T."/>
            <person name="Song A."/>
            <person name="Song B.-B."/>
            <person name="Dinh H."/>
            <person name="Thornton R."/>
            <person name="Coyle M."/>
            <person name="Francisco L."/>
            <person name="Jackson L."/>
            <person name="Javaid M."/>
            <person name="Korchina V."/>
            <person name="Kovar C."/>
            <person name="Mata R."/>
            <person name="Mathew T."/>
            <person name="Ngo R."/>
            <person name="Nguyen L."/>
            <person name="Nguyen N."/>
            <person name="Okwuonu G."/>
            <person name="Ongeri F."/>
            <person name="Pham C."/>
            <person name="Simmons D."/>
            <person name="Wilczek-Boney K."/>
            <person name="Hale W."/>
            <person name="Jakkamsetti A."/>
            <person name="Pham P."/>
            <person name="Ruth R."/>
            <person name="San Lucas F."/>
            <person name="Warren J."/>
            <person name="Zhang J."/>
            <person name="Zhao Z."/>
            <person name="Zhou C."/>
            <person name="Zhu D."/>
            <person name="Lee S."/>
            <person name="Bess C."/>
            <person name="Blankenburg K."/>
            <person name="Forbes L."/>
            <person name="Fu Q."/>
            <person name="Gubbala S."/>
            <person name="Hirani K."/>
            <person name="Jayaseelan J.C."/>
            <person name="Lara F."/>
            <person name="Munidasa M."/>
            <person name="Palculict T."/>
            <person name="Patil S."/>
            <person name="Pu L.-L."/>
            <person name="Saada N."/>
            <person name="Tang L."/>
            <person name="Weissenberger G."/>
            <person name="Zhu Y."/>
            <person name="Hemphill L."/>
            <person name="Shang Y."/>
            <person name="Youmans B."/>
            <person name="Ayvaz T."/>
            <person name="Ross M."/>
            <person name="Santibanez J."/>
            <person name="Aqrawi P."/>
            <person name="Gross S."/>
            <person name="Joshi V."/>
            <person name="Fowler G."/>
            <person name="Nazareth L."/>
            <person name="Reid J."/>
            <person name="Worley K."/>
            <person name="Petrosino J."/>
            <person name="Highlander S."/>
            <person name="Gibbs R."/>
        </authorList>
    </citation>
    <scope>NUCLEOTIDE SEQUENCE [LARGE SCALE GENOMIC DNA]</scope>
    <source>
        <strain evidence="2">DSM 15272</strain>
    </source>
</reference>
<protein>
    <submittedName>
        <fullName evidence="2">Uncharacterized protein</fullName>
    </submittedName>
</protein>
<keyword evidence="1" id="KW-1133">Transmembrane helix</keyword>
<evidence type="ECO:0000313" key="3">
    <source>
        <dbReference type="Proteomes" id="UP000003111"/>
    </source>
</evidence>
<feature type="transmembrane region" description="Helical" evidence="1">
    <location>
        <begin position="38"/>
        <end position="59"/>
    </location>
</feature>
<dbReference type="AlphaFoldDB" id="E2SEE7"/>
<accession>E2SEE7</accession>
<evidence type="ECO:0000256" key="1">
    <source>
        <dbReference type="SAM" id="Phobius"/>
    </source>
</evidence>
<gene>
    <name evidence="2" type="ORF">HMPREF0063_12406</name>
</gene>
<name>E2SEE7_9ACTN</name>
<organism evidence="2 3">
    <name type="scientific">Aeromicrobium marinum DSM 15272</name>
    <dbReference type="NCBI Taxonomy" id="585531"/>
    <lineage>
        <taxon>Bacteria</taxon>
        <taxon>Bacillati</taxon>
        <taxon>Actinomycetota</taxon>
        <taxon>Actinomycetes</taxon>
        <taxon>Propionibacteriales</taxon>
        <taxon>Nocardioidaceae</taxon>
        <taxon>Aeromicrobium</taxon>
    </lineage>
</organism>
<proteinExistence type="predicted"/>
<dbReference type="HOGENOM" id="CLU_2766653_0_0_11"/>
<keyword evidence="1" id="KW-0812">Transmembrane</keyword>
<evidence type="ECO:0000313" key="2">
    <source>
        <dbReference type="EMBL" id="EFQ82424.1"/>
    </source>
</evidence>
<dbReference type="EMBL" id="ACLF03000007">
    <property type="protein sequence ID" value="EFQ82424.1"/>
    <property type="molecule type" value="Genomic_DNA"/>
</dbReference>
<dbReference type="Proteomes" id="UP000003111">
    <property type="component" value="Unassembled WGS sequence"/>
</dbReference>
<keyword evidence="3" id="KW-1185">Reference proteome</keyword>
<sequence>MDGRVMLTRRRSEIAFVLAVVVAGGLVSFFVVSDDAGVWTTMTISVVCFVVASVGVSAIRKKPARGKEP</sequence>